<organism evidence="16 17">
    <name type="scientific">Candidatus Scatosoma pullistercoris</name>
    <dbReference type="NCBI Taxonomy" id="2840934"/>
    <lineage>
        <taxon>Bacteria</taxon>
        <taxon>Bacillati</taxon>
        <taxon>Bacillota</taxon>
        <taxon>Clostridia</taxon>
        <taxon>Candidatus Scatosoma</taxon>
    </lineage>
</organism>
<evidence type="ECO:0000256" key="7">
    <source>
        <dbReference type="ARBA" id="ARBA00023186"/>
    </source>
</evidence>
<name>A0A9D1MDL9_9FIRM</name>
<dbReference type="GO" id="GO:0003755">
    <property type="term" value="F:peptidyl-prolyl cis-trans isomerase activity"/>
    <property type="evidence" value="ECO:0007669"/>
    <property type="project" value="UniProtKB-UniRule"/>
</dbReference>
<dbReference type="InterPro" id="IPR036611">
    <property type="entry name" value="Trigger_fac_ribosome-bd_sf"/>
</dbReference>
<keyword evidence="8 12" id="KW-0413">Isomerase</keyword>
<dbReference type="GO" id="GO:0043022">
    <property type="term" value="F:ribosome binding"/>
    <property type="evidence" value="ECO:0007669"/>
    <property type="project" value="TreeGrafter"/>
</dbReference>
<dbReference type="Gene3D" id="1.10.3120.10">
    <property type="entry name" value="Trigger factor, C-terminal domain"/>
    <property type="match status" value="1"/>
</dbReference>
<feature type="domain" description="PPIase FKBP-type" evidence="15">
    <location>
        <begin position="164"/>
        <end position="232"/>
    </location>
</feature>
<keyword evidence="5 12" id="KW-0132">Cell division</keyword>
<comment type="caution">
    <text evidence="16">The sequence shown here is derived from an EMBL/GenBank/DDBJ whole genome shotgun (WGS) entry which is preliminary data.</text>
</comment>
<evidence type="ECO:0000313" key="17">
    <source>
        <dbReference type="Proteomes" id="UP000824081"/>
    </source>
</evidence>
<dbReference type="GO" id="GO:0044183">
    <property type="term" value="F:protein folding chaperone"/>
    <property type="evidence" value="ECO:0007669"/>
    <property type="project" value="TreeGrafter"/>
</dbReference>
<evidence type="ECO:0000256" key="5">
    <source>
        <dbReference type="ARBA" id="ARBA00022618"/>
    </source>
</evidence>
<dbReference type="InterPro" id="IPR008880">
    <property type="entry name" value="Trigger_fac_C"/>
</dbReference>
<comment type="catalytic activity">
    <reaction evidence="1 12 13">
        <text>[protein]-peptidylproline (omega=180) = [protein]-peptidylproline (omega=0)</text>
        <dbReference type="Rhea" id="RHEA:16237"/>
        <dbReference type="Rhea" id="RHEA-COMP:10747"/>
        <dbReference type="Rhea" id="RHEA-COMP:10748"/>
        <dbReference type="ChEBI" id="CHEBI:83833"/>
        <dbReference type="ChEBI" id="CHEBI:83834"/>
        <dbReference type="EC" id="5.2.1.8"/>
    </reaction>
</comment>
<dbReference type="NCBIfam" id="TIGR00115">
    <property type="entry name" value="tig"/>
    <property type="match status" value="1"/>
</dbReference>
<evidence type="ECO:0000313" key="16">
    <source>
        <dbReference type="EMBL" id="HIU58543.1"/>
    </source>
</evidence>
<evidence type="ECO:0000256" key="10">
    <source>
        <dbReference type="ARBA" id="ARBA00024849"/>
    </source>
</evidence>
<evidence type="ECO:0000259" key="15">
    <source>
        <dbReference type="PROSITE" id="PS50059"/>
    </source>
</evidence>
<evidence type="ECO:0000256" key="13">
    <source>
        <dbReference type="PROSITE-ProRule" id="PRU00277"/>
    </source>
</evidence>
<dbReference type="EC" id="5.2.1.8" evidence="3 12"/>
<evidence type="ECO:0000256" key="11">
    <source>
        <dbReference type="ARBA" id="ARBA00029986"/>
    </source>
</evidence>
<evidence type="ECO:0000256" key="12">
    <source>
        <dbReference type="HAMAP-Rule" id="MF_00303"/>
    </source>
</evidence>
<comment type="function">
    <text evidence="10 12">Involved in protein export. Acts as a chaperone by maintaining the newly synthesized protein in an open conformation. Functions as a peptidyl-prolyl cis-trans isomerase.</text>
</comment>
<proteinExistence type="inferred from homology"/>
<accession>A0A9D1MDL9</accession>
<evidence type="ECO:0000256" key="1">
    <source>
        <dbReference type="ARBA" id="ARBA00000971"/>
    </source>
</evidence>
<dbReference type="Pfam" id="PF05697">
    <property type="entry name" value="Trigger_N"/>
    <property type="match status" value="1"/>
</dbReference>
<comment type="similarity">
    <text evidence="2 12 14">Belongs to the FKBP-type PPIase family. Tig subfamily.</text>
</comment>
<dbReference type="GO" id="GO:0015031">
    <property type="term" value="P:protein transport"/>
    <property type="evidence" value="ECO:0007669"/>
    <property type="project" value="UniProtKB-UniRule"/>
</dbReference>
<dbReference type="InterPro" id="IPR046357">
    <property type="entry name" value="PPIase_dom_sf"/>
</dbReference>
<comment type="domain">
    <text evidence="12">Consists of 3 domains; the N-terminus binds the ribosome, the middle domain has PPIase activity, while the C-terminus has intrinsic chaperone activity on its own.</text>
</comment>
<dbReference type="InterPro" id="IPR037041">
    <property type="entry name" value="Trigger_fac_C_sf"/>
</dbReference>
<dbReference type="Pfam" id="PF05698">
    <property type="entry name" value="Trigger_C"/>
    <property type="match status" value="1"/>
</dbReference>
<sequence length="435" mass="49088">MKYTTEAAEKSTVKITMEFDGNEWKDAINKAYLKTRGRFAVNGFRKGKAPRNVIEHAYGKGVFYEEGLNILFSENYGKILEEKAEEFTAVGDPELSVEDISDDKVVLTAVTPVRPDVKIGCYKGMKIREFAYTVKDADVDADLQRLRERNARKIPVTDRAAEKGDIANIDFVGTVDGVKFDGGEAEKFDLTLGSGQFIPGFEDQVIGMKIGEKKDVNVKFPDNYQAENLKGKDAVFAVTLNSLQGKELPELTDAFIKDATGSETVEAYKAKVRERLGKQAEKNSIDATENSILDAITATAEAEIPQAMIDREVDGLVQKFEYQLMYQGLKLQDYLDFIKVSMADFRKNYEEQARKDVLNQLVISKLIKDEKIEATEEEVEAKIAEQAASVDKTAEEYKKTMDPRQYDYIRSDIVVTKLFDFLKANNEMYVEENKE</sequence>
<dbReference type="InterPro" id="IPR008881">
    <property type="entry name" value="Trigger_fac_ribosome-bd_bac"/>
</dbReference>
<dbReference type="Proteomes" id="UP000824081">
    <property type="component" value="Unassembled WGS sequence"/>
</dbReference>
<dbReference type="InterPro" id="IPR027304">
    <property type="entry name" value="Trigger_fact/SurA_dom_sf"/>
</dbReference>
<dbReference type="SUPFAM" id="SSF109998">
    <property type="entry name" value="Triger factor/SurA peptide-binding domain-like"/>
    <property type="match status" value="1"/>
</dbReference>
<dbReference type="PANTHER" id="PTHR30560">
    <property type="entry name" value="TRIGGER FACTOR CHAPERONE AND PEPTIDYL-PROLYL CIS/TRANS ISOMERASE"/>
    <property type="match status" value="1"/>
</dbReference>
<evidence type="ECO:0000256" key="6">
    <source>
        <dbReference type="ARBA" id="ARBA00023110"/>
    </source>
</evidence>
<dbReference type="FunFam" id="3.10.50.40:FF:000001">
    <property type="entry name" value="Trigger factor"/>
    <property type="match status" value="1"/>
</dbReference>
<evidence type="ECO:0000256" key="2">
    <source>
        <dbReference type="ARBA" id="ARBA00005464"/>
    </source>
</evidence>
<dbReference type="AlphaFoldDB" id="A0A9D1MDL9"/>
<evidence type="ECO:0000256" key="14">
    <source>
        <dbReference type="RuleBase" id="RU003914"/>
    </source>
</evidence>
<reference evidence="16" key="2">
    <citation type="journal article" date="2021" name="PeerJ">
        <title>Extensive microbial diversity within the chicken gut microbiome revealed by metagenomics and culture.</title>
        <authorList>
            <person name="Gilroy R."/>
            <person name="Ravi A."/>
            <person name="Getino M."/>
            <person name="Pursley I."/>
            <person name="Horton D.L."/>
            <person name="Alikhan N.F."/>
            <person name="Baker D."/>
            <person name="Gharbi K."/>
            <person name="Hall N."/>
            <person name="Watson M."/>
            <person name="Adriaenssens E.M."/>
            <person name="Foster-Nyarko E."/>
            <person name="Jarju S."/>
            <person name="Secka A."/>
            <person name="Antonio M."/>
            <person name="Oren A."/>
            <person name="Chaudhuri R.R."/>
            <person name="La Ragione R."/>
            <person name="Hildebrand F."/>
            <person name="Pallen M.J."/>
        </authorList>
    </citation>
    <scope>NUCLEOTIDE SEQUENCE</scope>
    <source>
        <strain evidence="16">11687</strain>
    </source>
</reference>
<dbReference type="GO" id="GO:0051301">
    <property type="term" value="P:cell division"/>
    <property type="evidence" value="ECO:0007669"/>
    <property type="project" value="UniProtKB-KW"/>
</dbReference>
<dbReference type="GO" id="GO:0005737">
    <property type="term" value="C:cytoplasm"/>
    <property type="evidence" value="ECO:0007669"/>
    <property type="project" value="UniProtKB-SubCell"/>
</dbReference>
<dbReference type="InterPro" id="IPR001179">
    <property type="entry name" value="PPIase_FKBP_dom"/>
</dbReference>
<dbReference type="PIRSF" id="PIRSF003095">
    <property type="entry name" value="Trigger_factor"/>
    <property type="match status" value="1"/>
</dbReference>
<evidence type="ECO:0000256" key="9">
    <source>
        <dbReference type="ARBA" id="ARBA00023306"/>
    </source>
</evidence>
<dbReference type="SUPFAM" id="SSF54534">
    <property type="entry name" value="FKBP-like"/>
    <property type="match status" value="1"/>
</dbReference>
<keyword evidence="7 12" id="KW-0143">Chaperone</keyword>
<dbReference type="Pfam" id="PF00254">
    <property type="entry name" value="FKBP_C"/>
    <property type="match status" value="1"/>
</dbReference>
<dbReference type="InterPro" id="IPR005215">
    <property type="entry name" value="Trig_fac"/>
</dbReference>
<keyword evidence="12" id="KW-0963">Cytoplasm</keyword>
<evidence type="ECO:0000256" key="3">
    <source>
        <dbReference type="ARBA" id="ARBA00013194"/>
    </source>
</evidence>
<comment type="subcellular location">
    <subcellularLocation>
        <location evidence="12">Cytoplasm</location>
    </subcellularLocation>
    <text evidence="12">About half TF is bound to the ribosome near the polypeptide exit tunnel while the other half is free in the cytoplasm.</text>
</comment>
<evidence type="ECO:0000256" key="4">
    <source>
        <dbReference type="ARBA" id="ARBA00016902"/>
    </source>
</evidence>
<keyword evidence="9 12" id="KW-0131">Cell cycle</keyword>
<protein>
    <recommendedName>
        <fullName evidence="4 12">Trigger factor</fullName>
        <shortName evidence="12">TF</shortName>
        <ecNumber evidence="3 12">5.2.1.8</ecNumber>
    </recommendedName>
    <alternativeName>
        <fullName evidence="11 12">PPIase</fullName>
    </alternativeName>
</protein>
<reference evidence="16" key="1">
    <citation type="submission" date="2020-10" db="EMBL/GenBank/DDBJ databases">
        <authorList>
            <person name="Gilroy R."/>
        </authorList>
    </citation>
    <scope>NUCLEOTIDE SEQUENCE</scope>
    <source>
        <strain evidence="16">11687</strain>
    </source>
</reference>
<dbReference type="HAMAP" id="MF_00303">
    <property type="entry name" value="Trigger_factor_Tig"/>
    <property type="match status" value="1"/>
</dbReference>
<dbReference type="GO" id="GO:0051083">
    <property type="term" value="P:'de novo' cotranslational protein folding"/>
    <property type="evidence" value="ECO:0007669"/>
    <property type="project" value="TreeGrafter"/>
</dbReference>
<dbReference type="GO" id="GO:0043335">
    <property type="term" value="P:protein unfolding"/>
    <property type="evidence" value="ECO:0007669"/>
    <property type="project" value="TreeGrafter"/>
</dbReference>
<evidence type="ECO:0000256" key="8">
    <source>
        <dbReference type="ARBA" id="ARBA00023235"/>
    </source>
</evidence>
<dbReference type="Gene3D" id="3.30.70.1050">
    <property type="entry name" value="Trigger factor ribosome-binding domain"/>
    <property type="match status" value="1"/>
</dbReference>
<dbReference type="SUPFAM" id="SSF102735">
    <property type="entry name" value="Trigger factor ribosome-binding domain"/>
    <property type="match status" value="1"/>
</dbReference>
<gene>
    <name evidence="12" type="primary">tig</name>
    <name evidence="16" type="ORF">IAC57_00430</name>
</gene>
<dbReference type="Gene3D" id="3.10.50.40">
    <property type="match status" value="1"/>
</dbReference>
<dbReference type="EMBL" id="DVMZ01000010">
    <property type="protein sequence ID" value="HIU58543.1"/>
    <property type="molecule type" value="Genomic_DNA"/>
</dbReference>
<keyword evidence="6 12" id="KW-0697">Rotamase</keyword>
<dbReference type="PANTHER" id="PTHR30560:SF3">
    <property type="entry name" value="TRIGGER FACTOR-LIKE PROTEIN TIG, CHLOROPLASTIC"/>
    <property type="match status" value="1"/>
</dbReference>
<dbReference type="PROSITE" id="PS50059">
    <property type="entry name" value="FKBP_PPIASE"/>
    <property type="match status" value="1"/>
</dbReference>